<accession>A0A5D0CW27</accession>
<keyword evidence="2" id="KW-0238">DNA-binding</keyword>
<dbReference type="CDD" id="cd06986">
    <property type="entry name" value="cupin_MmsR-like_N"/>
    <property type="match status" value="1"/>
</dbReference>
<reference evidence="5 6" key="1">
    <citation type="submission" date="2019-08" db="EMBL/GenBank/DDBJ databases">
        <title>Genome sequencing of Paenibacillus faecis DSM 23593(T).</title>
        <authorList>
            <person name="Kook J.-K."/>
            <person name="Park S.-N."/>
            <person name="Lim Y.K."/>
        </authorList>
    </citation>
    <scope>NUCLEOTIDE SEQUENCE [LARGE SCALE GENOMIC DNA]</scope>
    <source>
        <strain evidence="5 6">DSM 23593</strain>
    </source>
</reference>
<dbReference type="Pfam" id="PF12833">
    <property type="entry name" value="HTH_18"/>
    <property type="match status" value="1"/>
</dbReference>
<keyword evidence="1" id="KW-0805">Transcription regulation</keyword>
<dbReference type="GO" id="GO:0003700">
    <property type="term" value="F:DNA-binding transcription factor activity"/>
    <property type="evidence" value="ECO:0007669"/>
    <property type="project" value="InterPro"/>
</dbReference>
<dbReference type="PROSITE" id="PS00041">
    <property type="entry name" value="HTH_ARAC_FAMILY_1"/>
    <property type="match status" value="1"/>
</dbReference>
<dbReference type="OrthoDB" id="9813413at2"/>
<proteinExistence type="predicted"/>
<dbReference type="InterPro" id="IPR003313">
    <property type="entry name" value="AraC-bd"/>
</dbReference>
<dbReference type="SMART" id="SM00342">
    <property type="entry name" value="HTH_ARAC"/>
    <property type="match status" value="1"/>
</dbReference>
<dbReference type="Pfam" id="PF02311">
    <property type="entry name" value="AraC_binding"/>
    <property type="match status" value="1"/>
</dbReference>
<evidence type="ECO:0000259" key="4">
    <source>
        <dbReference type="PROSITE" id="PS01124"/>
    </source>
</evidence>
<dbReference type="InterPro" id="IPR020449">
    <property type="entry name" value="Tscrpt_reg_AraC-type_HTH"/>
</dbReference>
<evidence type="ECO:0000256" key="2">
    <source>
        <dbReference type="ARBA" id="ARBA00023125"/>
    </source>
</evidence>
<dbReference type="PANTHER" id="PTHR43280">
    <property type="entry name" value="ARAC-FAMILY TRANSCRIPTIONAL REGULATOR"/>
    <property type="match status" value="1"/>
</dbReference>
<feature type="domain" description="HTH araC/xylS-type" evidence="4">
    <location>
        <begin position="167"/>
        <end position="265"/>
    </location>
</feature>
<dbReference type="RefSeq" id="WP_148449561.1">
    <property type="nucleotide sequence ID" value="NZ_VSDO01000001.1"/>
</dbReference>
<keyword evidence="3" id="KW-0804">Transcription</keyword>
<comment type="caution">
    <text evidence="5">The sequence shown here is derived from an EMBL/GenBank/DDBJ whole genome shotgun (WGS) entry which is preliminary data.</text>
</comment>
<dbReference type="InterPro" id="IPR037923">
    <property type="entry name" value="HTH-like"/>
</dbReference>
<organism evidence="5 6">
    <name type="scientific">Paenibacillus faecis</name>
    <dbReference type="NCBI Taxonomy" id="862114"/>
    <lineage>
        <taxon>Bacteria</taxon>
        <taxon>Bacillati</taxon>
        <taxon>Bacillota</taxon>
        <taxon>Bacilli</taxon>
        <taxon>Bacillales</taxon>
        <taxon>Paenibacillaceae</taxon>
        <taxon>Paenibacillus</taxon>
    </lineage>
</organism>
<dbReference type="EMBL" id="VSDO01000001">
    <property type="protein sequence ID" value="TYA14131.1"/>
    <property type="molecule type" value="Genomic_DNA"/>
</dbReference>
<evidence type="ECO:0000313" key="6">
    <source>
        <dbReference type="Proteomes" id="UP000325218"/>
    </source>
</evidence>
<dbReference type="PRINTS" id="PR00032">
    <property type="entry name" value="HTHARAC"/>
</dbReference>
<name>A0A5D0CW27_9BACL</name>
<evidence type="ECO:0000256" key="3">
    <source>
        <dbReference type="ARBA" id="ARBA00023163"/>
    </source>
</evidence>
<dbReference type="InterPro" id="IPR001387">
    <property type="entry name" value="Cro/C1-type_HTH"/>
</dbReference>
<dbReference type="CDD" id="cd00093">
    <property type="entry name" value="HTH_XRE"/>
    <property type="match status" value="1"/>
</dbReference>
<gene>
    <name evidence="5" type="ORF">FRY98_00110</name>
</gene>
<dbReference type="GO" id="GO:0043565">
    <property type="term" value="F:sequence-specific DNA binding"/>
    <property type="evidence" value="ECO:0007669"/>
    <property type="project" value="InterPro"/>
</dbReference>
<dbReference type="PANTHER" id="PTHR43280:SF30">
    <property type="entry name" value="MMSAB OPERON REGULATORY PROTEIN"/>
    <property type="match status" value="1"/>
</dbReference>
<dbReference type="SUPFAM" id="SSF46689">
    <property type="entry name" value="Homeodomain-like"/>
    <property type="match status" value="2"/>
</dbReference>
<sequence length="283" mass="32089">MTTQYEITYCYHGKQHCERGYCWGPGIKEQYKLLFIHEGKGRYDFNGHTYELAKGAGFAVYPGQICCMRADEADPWVYSWIAFEGEDAETMLSAAGLCRERPVFACSRPAWFDTYLDEFAAAAARPEPICGLALRSGLYRFFADWLGEMLSSVGNASQPASKTRYVDRTIEYIRMNYSNPVSITELARIIGIDRVYLSTLFKERMKISPQKYLLQFRMNKAKELLESLNLSIADVARSVGYSDPLLFSKMFKRVTGLSPSRYRDAMLGVTHGNIPANAKEAGR</sequence>
<evidence type="ECO:0000313" key="5">
    <source>
        <dbReference type="EMBL" id="TYA14131.1"/>
    </source>
</evidence>
<keyword evidence="6" id="KW-1185">Reference proteome</keyword>
<dbReference type="InterPro" id="IPR018062">
    <property type="entry name" value="HTH_AraC-typ_CS"/>
</dbReference>
<evidence type="ECO:0000256" key="1">
    <source>
        <dbReference type="ARBA" id="ARBA00023015"/>
    </source>
</evidence>
<dbReference type="Gene3D" id="1.10.10.60">
    <property type="entry name" value="Homeodomain-like"/>
    <property type="match status" value="2"/>
</dbReference>
<dbReference type="AlphaFoldDB" id="A0A5D0CW27"/>
<dbReference type="PROSITE" id="PS01124">
    <property type="entry name" value="HTH_ARAC_FAMILY_2"/>
    <property type="match status" value="1"/>
</dbReference>
<dbReference type="InterPro" id="IPR009057">
    <property type="entry name" value="Homeodomain-like_sf"/>
</dbReference>
<dbReference type="Proteomes" id="UP000325218">
    <property type="component" value="Unassembled WGS sequence"/>
</dbReference>
<dbReference type="InterPro" id="IPR018060">
    <property type="entry name" value="HTH_AraC"/>
</dbReference>
<dbReference type="SUPFAM" id="SSF51215">
    <property type="entry name" value="Regulatory protein AraC"/>
    <property type="match status" value="1"/>
</dbReference>
<protein>
    <submittedName>
        <fullName evidence="5">AraC family transcriptional regulator</fullName>
    </submittedName>
</protein>